<dbReference type="STRING" id="1423801.FD50_GL002132"/>
<organism evidence="5 6">
    <name type="scientific">Liquorilactobacillus satsumensis DSM 16230 = JCM 12392</name>
    <dbReference type="NCBI Taxonomy" id="1423801"/>
    <lineage>
        <taxon>Bacteria</taxon>
        <taxon>Bacillati</taxon>
        <taxon>Bacillota</taxon>
        <taxon>Bacilli</taxon>
        <taxon>Lactobacillales</taxon>
        <taxon>Lactobacillaceae</taxon>
        <taxon>Liquorilactobacillus</taxon>
    </lineage>
</organism>
<evidence type="ECO:0000256" key="1">
    <source>
        <dbReference type="ARBA" id="ARBA00004496"/>
    </source>
</evidence>
<accession>A0A0R1UUN3</accession>
<dbReference type="InterPro" id="IPR029479">
    <property type="entry name" value="Nitroreductase"/>
</dbReference>
<dbReference type="GO" id="GO:0016491">
    <property type="term" value="F:oxidoreductase activity"/>
    <property type="evidence" value="ECO:0007669"/>
    <property type="project" value="UniProtKB-KW"/>
</dbReference>
<comment type="subcellular location">
    <subcellularLocation>
        <location evidence="1">Cytoplasm</location>
    </subcellularLocation>
</comment>
<dbReference type="Pfam" id="PF00881">
    <property type="entry name" value="Nitroreductase"/>
    <property type="match status" value="1"/>
</dbReference>
<comment type="caution">
    <text evidence="5">The sequence shown here is derived from an EMBL/GenBank/DDBJ whole genome shotgun (WGS) entry which is preliminary data.</text>
</comment>
<dbReference type="PANTHER" id="PTHR43035:SF1">
    <property type="entry name" value="FATTY ACID REPRESSION MUTANT PROTEIN 2-RELATED"/>
    <property type="match status" value="1"/>
</dbReference>
<gene>
    <name evidence="5" type="ORF">FD50_GL002132</name>
</gene>
<evidence type="ECO:0000313" key="5">
    <source>
        <dbReference type="EMBL" id="KRL96847.1"/>
    </source>
</evidence>
<evidence type="ECO:0000256" key="2">
    <source>
        <dbReference type="ARBA" id="ARBA00022490"/>
    </source>
</evidence>
<dbReference type="GO" id="GO:0034599">
    <property type="term" value="P:cellular response to oxidative stress"/>
    <property type="evidence" value="ECO:0007669"/>
    <property type="project" value="InterPro"/>
</dbReference>
<dbReference type="PANTHER" id="PTHR43035">
    <property type="entry name" value="FATTY ACID REPRESSION MUTANT PROTEIN 2-RELATED"/>
    <property type="match status" value="1"/>
</dbReference>
<dbReference type="FunFam" id="3.40.109.10:FF:000001">
    <property type="entry name" value="Nitroreductase family"/>
    <property type="match status" value="1"/>
</dbReference>
<proteinExistence type="predicted"/>
<dbReference type="InterPro" id="IPR000415">
    <property type="entry name" value="Nitroreductase-like"/>
</dbReference>
<dbReference type="InterPro" id="IPR033877">
    <property type="entry name" value="Frm2/Hbn1"/>
</dbReference>
<evidence type="ECO:0000313" key="6">
    <source>
        <dbReference type="Proteomes" id="UP000051166"/>
    </source>
</evidence>
<dbReference type="SUPFAM" id="SSF55469">
    <property type="entry name" value="FMN-dependent nitroreductase-like"/>
    <property type="match status" value="1"/>
</dbReference>
<keyword evidence="6" id="KW-1185">Reference proteome</keyword>
<protein>
    <submittedName>
        <fullName evidence="5">Nitroreductase family protein</fullName>
    </submittedName>
</protein>
<evidence type="ECO:0000256" key="3">
    <source>
        <dbReference type="ARBA" id="ARBA00023002"/>
    </source>
</evidence>
<feature type="domain" description="Nitroreductase" evidence="4">
    <location>
        <begin position="14"/>
        <end position="182"/>
    </location>
</feature>
<evidence type="ECO:0000259" key="4">
    <source>
        <dbReference type="Pfam" id="PF00881"/>
    </source>
</evidence>
<reference evidence="5 6" key="1">
    <citation type="journal article" date="2015" name="Genome Announc.">
        <title>Expanding the biotechnology potential of lactobacilli through comparative genomics of 213 strains and associated genera.</title>
        <authorList>
            <person name="Sun Z."/>
            <person name="Harris H.M."/>
            <person name="McCann A."/>
            <person name="Guo C."/>
            <person name="Argimon S."/>
            <person name="Zhang W."/>
            <person name="Yang X."/>
            <person name="Jeffery I.B."/>
            <person name="Cooney J.C."/>
            <person name="Kagawa T.F."/>
            <person name="Liu W."/>
            <person name="Song Y."/>
            <person name="Salvetti E."/>
            <person name="Wrobel A."/>
            <person name="Rasinkangas P."/>
            <person name="Parkhill J."/>
            <person name="Rea M.C."/>
            <person name="O'Sullivan O."/>
            <person name="Ritari J."/>
            <person name="Douillard F.P."/>
            <person name="Paul Ross R."/>
            <person name="Yang R."/>
            <person name="Briner A.E."/>
            <person name="Felis G.E."/>
            <person name="de Vos W.M."/>
            <person name="Barrangou R."/>
            <person name="Klaenhammer T.R."/>
            <person name="Caufield P.W."/>
            <person name="Cui Y."/>
            <person name="Zhang H."/>
            <person name="O'Toole P.W."/>
        </authorList>
    </citation>
    <scope>NUCLEOTIDE SEQUENCE [LARGE SCALE GENOMIC DNA]</scope>
    <source>
        <strain evidence="5 6">DSM 16230</strain>
    </source>
</reference>
<dbReference type="CDD" id="cd02140">
    <property type="entry name" value="Frm2-like"/>
    <property type="match status" value="1"/>
</dbReference>
<dbReference type="AlphaFoldDB" id="A0A0R1UUN3"/>
<keyword evidence="2" id="KW-0963">Cytoplasm</keyword>
<sequence length="204" mass="23269">MFKNMETKLLDLLEKRHSVYALGKDVKFSQAEIVQLVEDTVQATPHSFNVVTTRAAFLFGEKHDQFWEIVIKRLKSEVPNEEAYKNTVAKISSFKAAFGTILFFIDTDQVAQLEKDIPLYAANFKDWSEQALGSVQANTWVALAENGIGANLQHYNPIIDDLVKEAFQFPANWKLRAQLDFGSIEEEAPAKEKLSKNEQFRVLR</sequence>
<dbReference type="Gene3D" id="3.40.109.10">
    <property type="entry name" value="NADH Oxidase"/>
    <property type="match status" value="1"/>
</dbReference>
<dbReference type="PATRIC" id="fig|1423801.4.peg.2179"/>
<dbReference type="Proteomes" id="UP000051166">
    <property type="component" value="Unassembled WGS sequence"/>
</dbReference>
<name>A0A0R1UUN3_9LACO</name>
<dbReference type="EMBL" id="AZFQ01000055">
    <property type="protein sequence ID" value="KRL96847.1"/>
    <property type="molecule type" value="Genomic_DNA"/>
</dbReference>
<dbReference type="GO" id="GO:0005737">
    <property type="term" value="C:cytoplasm"/>
    <property type="evidence" value="ECO:0007669"/>
    <property type="project" value="UniProtKB-SubCell"/>
</dbReference>
<keyword evidence="3" id="KW-0560">Oxidoreductase</keyword>